<keyword evidence="12" id="KW-1185">Reference proteome</keyword>
<dbReference type="InterPro" id="IPR044135">
    <property type="entry name" value="Met-tRNA-FMT_C"/>
</dbReference>
<dbReference type="AlphaFoldDB" id="A0A1I4GH11"/>
<feature type="domain" description="Formyl transferase C-terminal" evidence="10">
    <location>
        <begin position="204"/>
        <end position="307"/>
    </location>
</feature>
<feature type="domain" description="Formyl transferase N-terminal" evidence="9">
    <location>
        <begin position="1"/>
        <end position="181"/>
    </location>
</feature>
<dbReference type="Gene3D" id="3.10.25.10">
    <property type="entry name" value="Formyl transferase, C-terminal domain"/>
    <property type="match status" value="1"/>
</dbReference>
<evidence type="ECO:0000256" key="5">
    <source>
        <dbReference type="ARBA" id="ARBA00022679"/>
    </source>
</evidence>
<dbReference type="InterPro" id="IPR005793">
    <property type="entry name" value="Formyl_trans_C"/>
</dbReference>
<dbReference type="PANTHER" id="PTHR11138:SF5">
    <property type="entry name" value="METHIONYL-TRNA FORMYLTRANSFERASE, MITOCHONDRIAL"/>
    <property type="match status" value="1"/>
</dbReference>
<dbReference type="STRING" id="29563.SAMN02983006_00758"/>
<evidence type="ECO:0000259" key="10">
    <source>
        <dbReference type="Pfam" id="PF02911"/>
    </source>
</evidence>
<dbReference type="RefSeq" id="WP_089859907.1">
    <property type="nucleotide sequence ID" value="NZ_FOTI01000006.1"/>
</dbReference>
<dbReference type="SUPFAM" id="SSF53328">
    <property type="entry name" value="Formyltransferase"/>
    <property type="match status" value="1"/>
</dbReference>
<proteinExistence type="inferred from homology"/>
<evidence type="ECO:0000256" key="6">
    <source>
        <dbReference type="ARBA" id="ARBA00022917"/>
    </source>
</evidence>
<sequence>MNIIFMGTPDFAVPALKKIANTADLNISAVVTQPDRARGRGQKVSYSAIKQTALKLDLPVLQNENVNQPEFLEKLKKLKPDFLIVVAFGQKLSVELLELPTYSAINLHASLLPEYRGSSPIYRAIIDGKKITGNTTMHMGPGWDDGDIIYQQEVVIEAAMTVGDLHDKLARSGADLLVKTIHDVAAGTAPRQQQNDQQATFAYKIDKSLGKIDWQQSAQEIFNLIRGVNPWPGAYTDFAGQKMKIWQAEPVINPDFDLSQKAKSGTVVKADLKSGLLIKTGNGLLAIKKLQLPGGKKMTAHDFLNGYQLKEGSILE</sequence>
<evidence type="ECO:0000313" key="12">
    <source>
        <dbReference type="Proteomes" id="UP000199006"/>
    </source>
</evidence>
<dbReference type="CDD" id="cd08646">
    <property type="entry name" value="FMT_core_Met-tRNA-FMT_N"/>
    <property type="match status" value="1"/>
</dbReference>
<keyword evidence="5 8" id="KW-0808">Transferase</keyword>
<dbReference type="Proteomes" id="UP000199006">
    <property type="component" value="Unassembled WGS sequence"/>
</dbReference>
<dbReference type="InterPro" id="IPR002376">
    <property type="entry name" value="Formyl_transf_N"/>
</dbReference>
<dbReference type="EC" id="2.1.2.9" evidence="3 8"/>
<comment type="function">
    <text evidence="1 8">Attaches a formyl group to the free amino group of methionyl-tRNA(fMet). The formyl group appears to play a dual role in the initiator identity of N-formylmethionyl-tRNA by promoting its recognition by IF2 and preventing the misappropriation of this tRNA by the elongation apparatus.</text>
</comment>
<keyword evidence="6 8" id="KW-0648">Protein biosynthesis</keyword>
<protein>
    <recommendedName>
        <fullName evidence="4 8">Methionyl-tRNA formyltransferase</fullName>
        <ecNumber evidence="3 8">2.1.2.9</ecNumber>
    </recommendedName>
</protein>
<dbReference type="InterPro" id="IPR011034">
    <property type="entry name" value="Formyl_transferase-like_C_sf"/>
</dbReference>
<evidence type="ECO:0000256" key="7">
    <source>
        <dbReference type="ARBA" id="ARBA00048558"/>
    </source>
</evidence>
<evidence type="ECO:0000256" key="3">
    <source>
        <dbReference type="ARBA" id="ARBA00012261"/>
    </source>
</evidence>
<name>A0A1I4GH11_9FIRM</name>
<feature type="binding site" evidence="8">
    <location>
        <begin position="110"/>
        <end position="113"/>
    </location>
    <ligand>
        <name>(6S)-5,6,7,8-tetrahydrofolate</name>
        <dbReference type="ChEBI" id="CHEBI:57453"/>
    </ligand>
</feature>
<dbReference type="GO" id="GO:0004479">
    <property type="term" value="F:methionyl-tRNA formyltransferase activity"/>
    <property type="evidence" value="ECO:0007669"/>
    <property type="project" value="UniProtKB-UniRule"/>
</dbReference>
<dbReference type="OrthoDB" id="9802815at2"/>
<evidence type="ECO:0000256" key="4">
    <source>
        <dbReference type="ARBA" id="ARBA00016014"/>
    </source>
</evidence>
<comment type="similarity">
    <text evidence="2 8">Belongs to the Fmt family.</text>
</comment>
<dbReference type="EMBL" id="FOTI01000006">
    <property type="protein sequence ID" value="SFL29328.1"/>
    <property type="molecule type" value="Genomic_DNA"/>
</dbReference>
<organism evidence="11 12">
    <name type="scientific">Halanaerobium salsuginis</name>
    <dbReference type="NCBI Taxonomy" id="29563"/>
    <lineage>
        <taxon>Bacteria</taxon>
        <taxon>Bacillati</taxon>
        <taxon>Bacillota</taxon>
        <taxon>Clostridia</taxon>
        <taxon>Halanaerobiales</taxon>
        <taxon>Halanaerobiaceae</taxon>
        <taxon>Halanaerobium</taxon>
    </lineage>
</organism>
<dbReference type="InterPro" id="IPR005794">
    <property type="entry name" value="Fmt"/>
</dbReference>
<comment type="catalytic activity">
    <reaction evidence="7 8">
        <text>L-methionyl-tRNA(fMet) + (6R)-10-formyltetrahydrofolate = N-formyl-L-methionyl-tRNA(fMet) + (6S)-5,6,7,8-tetrahydrofolate + H(+)</text>
        <dbReference type="Rhea" id="RHEA:24380"/>
        <dbReference type="Rhea" id="RHEA-COMP:9952"/>
        <dbReference type="Rhea" id="RHEA-COMP:9953"/>
        <dbReference type="ChEBI" id="CHEBI:15378"/>
        <dbReference type="ChEBI" id="CHEBI:57453"/>
        <dbReference type="ChEBI" id="CHEBI:78530"/>
        <dbReference type="ChEBI" id="CHEBI:78844"/>
        <dbReference type="ChEBI" id="CHEBI:195366"/>
        <dbReference type="EC" id="2.1.2.9"/>
    </reaction>
</comment>
<dbReference type="NCBIfam" id="TIGR00460">
    <property type="entry name" value="fmt"/>
    <property type="match status" value="1"/>
</dbReference>
<evidence type="ECO:0000256" key="2">
    <source>
        <dbReference type="ARBA" id="ARBA00010699"/>
    </source>
</evidence>
<dbReference type="Gene3D" id="3.40.50.170">
    <property type="entry name" value="Formyl transferase, N-terminal domain"/>
    <property type="match status" value="1"/>
</dbReference>
<dbReference type="GO" id="GO:0005829">
    <property type="term" value="C:cytosol"/>
    <property type="evidence" value="ECO:0007669"/>
    <property type="project" value="TreeGrafter"/>
</dbReference>
<evidence type="ECO:0000259" key="9">
    <source>
        <dbReference type="Pfam" id="PF00551"/>
    </source>
</evidence>
<evidence type="ECO:0000256" key="8">
    <source>
        <dbReference type="HAMAP-Rule" id="MF_00182"/>
    </source>
</evidence>
<evidence type="ECO:0000313" key="11">
    <source>
        <dbReference type="EMBL" id="SFL29328.1"/>
    </source>
</evidence>
<dbReference type="InterPro" id="IPR036477">
    <property type="entry name" value="Formyl_transf_N_sf"/>
</dbReference>
<evidence type="ECO:0000256" key="1">
    <source>
        <dbReference type="ARBA" id="ARBA00002606"/>
    </source>
</evidence>
<dbReference type="Pfam" id="PF02911">
    <property type="entry name" value="Formyl_trans_C"/>
    <property type="match status" value="1"/>
</dbReference>
<accession>A0A1I4GH11</accession>
<dbReference type="SUPFAM" id="SSF50486">
    <property type="entry name" value="FMT C-terminal domain-like"/>
    <property type="match status" value="1"/>
</dbReference>
<dbReference type="Pfam" id="PF00551">
    <property type="entry name" value="Formyl_trans_N"/>
    <property type="match status" value="1"/>
</dbReference>
<dbReference type="PANTHER" id="PTHR11138">
    <property type="entry name" value="METHIONYL-TRNA FORMYLTRANSFERASE"/>
    <property type="match status" value="1"/>
</dbReference>
<dbReference type="HAMAP" id="MF_00182">
    <property type="entry name" value="Formyl_trans"/>
    <property type="match status" value="1"/>
</dbReference>
<dbReference type="InterPro" id="IPR041711">
    <property type="entry name" value="Met-tRNA-FMT_N"/>
</dbReference>
<reference evidence="11 12" key="1">
    <citation type="submission" date="2016-10" db="EMBL/GenBank/DDBJ databases">
        <authorList>
            <person name="de Groot N.N."/>
        </authorList>
    </citation>
    <scope>NUCLEOTIDE SEQUENCE [LARGE SCALE GENOMIC DNA]</scope>
    <source>
        <strain evidence="11 12">ATCC 51327</strain>
    </source>
</reference>
<dbReference type="InterPro" id="IPR037022">
    <property type="entry name" value="Formyl_trans_C_sf"/>
</dbReference>
<dbReference type="CDD" id="cd08704">
    <property type="entry name" value="Met_tRNA_FMT_C"/>
    <property type="match status" value="1"/>
</dbReference>
<gene>
    <name evidence="8" type="primary">fmt</name>
    <name evidence="11" type="ORF">SAMN02983006_00758</name>
</gene>